<comment type="subcellular location">
    <subcellularLocation>
        <location evidence="1">Membrane</location>
    </subcellularLocation>
</comment>
<feature type="domain" description="Receptor ligand binding region" evidence="6">
    <location>
        <begin position="213"/>
        <end position="427"/>
    </location>
</feature>
<dbReference type="SUPFAM" id="SSF53822">
    <property type="entry name" value="Periplasmic binding protein-like I"/>
    <property type="match status" value="1"/>
</dbReference>
<evidence type="ECO:0000256" key="5">
    <source>
        <dbReference type="SAM" id="SignalP"/>
    </source>
</evidence>
<organism evidence="7 8">
    <name type="scientific">Dictyocaulus viviparus</name>
    <name type="common">Bovine lungworm</name>
    <dbReference type="NCBI Taxonomy" id="29172"/>
    <lineage>
        <taxon>Eukaryota</taxon>
        <taxon>Metazoa</taxon>
        <taxon>Ecdysozoa</taxon>
        <taxon>Nematoda</taxon>
        <taxon>Chromadorea</taxon>
        <taxon>Rhabditida</taxon>
        <taxon>Rhabditina</taxon>
        <taxon>Rhabditomorpha</taxon>
        <taxon>Strongyloidea</taxon>
        <taxon>Metastrongylidae</taxon>
        <taxon>Dictyocaulus</taxon>
    </lineage>
</organism>
<evidence type="ECO:0000259" key="6">
    <source>
        <dbReference type="Pfam" id="PF01094"/>
    </source>
</evidence>
<evidence type="ECO:0000313" key="7">
    <source>
        <dbReference type="EMBL" id="KJH44218.1"/>
    </source>
</evidence>
<reference evidence="7 8" key="1">
    <citation type="submission" date="2013-11" db="EMBL/GenBank/DDBJ databases">
        <title>Draft genome of the bovine lungworm Dictyocaulus viviparus.</title>
        <authorList>
            <person name="Mitreva M."/>
        </authorList>
    </citation>
    <scope>NUCLEOTIDE SEQUENCE [LARGE SCALE GENOMIC DNA]</scope>
    <source>
        <strain evidence="7 8">HannoverDv2000</strain>
    </source>
</reference>
<keyword evidence="2" id="KW-0812">Transmembrane</keyword>
<dbReference type="Gene3D" id="3.40.50.2300">
    <property type="match status" value="2"/>
</dbReference>
<name>A0A0D8XHZ1_DICVI</name>
<keyword evidence="4" id="KW-0472">Membrane</keyword>
<dbReference type="AlphaFoldDB" id="A0A0D8XHZ1"/>
<feature type="signal peptide" evidence="5">
    <location>
        <begin position="1"/>
        <end position="25"/>
    </location>
</feature>
<feature type="chain" id="PRO_5002335859" description="Receptor ligand binding region domain-containing protein" evidence="5">
    <location>
        <begin position="26"/>
        <end position="502"/>
    </location>
</feature>
<dbReference type="Pfam" id="PF01094">
    <property type="entry name" value="ANF_receptor"/>
    <property type="match status" value="1"/>
</dbReference>
<dbReference type="STRING" id="29172.A0A0D8XHZ1"/>
<proteinExistence type="predicted"/>
<keyword evidence="5" id="KW-0732">Signal</keyword>
<protein>
    <recommendedName>
        <fullName evidence="6">Receptor ligand binding region domain-containing protein</fullName>
    </recommendedName>
</protein>
<evidence type="ECO:0000256" key="3">
    <source>
        <dbReference type="ARBA" id="ARBA00022989"/>
    </source>
</evidence>
<dbReference type="EMBL" id="KN716490">
    <property type="protein sequence ID" value="KJH44218.1"/>
    <property type="molecule type" value="Genomic_DNA"/>
</dbReference>
<dbReference type="GO" id="GO:0016020">
    <property type="term" value="C:membrane"/>
    <property type="evidence" value="ECO:0007669"/>
    <property type="project" value="UniProtKB-SubCell"/>
</dbReference>
<dbReference type="Proteomes" id="UP000053766">
    <property type="component" value="Unassembled WGS sequence"/>
</dbReference>
<evidence type="ECO:0000256" key="4">
    <source>
        <dbReference type="ARBA" id="ARBA00023136"/>
    </source>
</evidence>
<evidence type="ECO:0000256" key="1">
    <source>
        <dbReference type="ARBA" id="ARBA00004370"/>
    </source>
</evidence>
<keyword evidence="3" id="KW-1133">Transmembrane helix</keyword>
<evidence type="ECO:0000313" key="8">
    <source>
        <dbReference type="Proteomes" id="UP000053766"/>
    </source>
</evidence>
<dbReference type="InterPro" id="IPR001828">
    <property type="entry name" value="ANF_lig-bd_rcpt"/>
</dbReference>
<keyword evidence="8" id="KW-1185">Reference proteome</keyword>
<dbReference type="InterPro" id="IPR028082">
    <property type="entry name" value="Peripla_BP_I"/>
</dbReference>
<reference evidence="8" key="2">
    <citation type="journal article" date="2016" name="Sci. Rep.">
        <title>Dictyocaulus viviparus genome, variome and transcriptome elucidate lungworm biology and support future intervention.</title>
        <authorList>
            <person name="McNulty S.N."/>
            <person name="Strube C."/>
            <person name="Rosa B.A."/>
            <person name="Martin J.C."/>
            <person name="Tyagi R."/>
            <person name="Choi Y.J."/>
            <person name="Wang Q."/>
            <person name="Hallsworth Pepin K."/>
            <person name="Zhang X."/>
            <person name="Ozersky P."/>
            <person name="Wilson R.K."/>
            <person name="Sternberg P.W."/>
            <person name="Gasser R.B."/>
            <person name="Mitreva M."/>
        </authorList>
    </citation>
    <scope>NUCLEOTIDE SEQUENCE [LARGE SCALE GENOMIC DNA]</scope>
    <source>
        <strain evidence="8">HannoverDv2000</strain>
    </source>
</reference>
<sequence>MVDVRRCLQSAALCLLTLPIRLTLQYPSKVIIRKNFYLISSLLESFTTLSEEVNVAVRALQYAADEINTDIEAPFRLSYDHYDVDAGSSEGWSIVNAVCEELKKGGMLLISIDSGRGSEALRGLSDTLEIPLISLTAPTYPQEPPNLAACRSDHSQAVERSHNVDGRRTLRVFSFLILFYQTGISLPWLWHHLHEKSNSSITTQLLELPRDSDKFTDFLLAFNIRRSNHTNRILIDTTSPSRQQKFLTAVRRAQFSQANFHYVVANFDFLTYDIELFQHGNINITGFQLINKESPVYWNLKRHLKKLDDNFINNYDDVDTRGALAYDAMLVAWKGFARCLAYNDSLFHGTFRHGRFFNRGYPGIYCDPQADRIHPARPFASFEHGRTVTKALRTLTVNSKDGTLTGNIEFDRFGHRKNYEVAVIDLVSNTKATFNSKEVLAWRQGTGFFTNRTVAQHTRKTVENRNKNIVRVVTVWSLTASAHQSSFYVSGVRPNQSLIAFG</sequence>
<evidence type="ECO:0000256" key="2">
    <source>
        <dbReference type="ARBA" id="ARBA00022692"/>
    </source>
</evidence>
<accession>A0A0D8XHZ1</accession>
<gene>
    <name evidence="7" type="ORF">DICVIV_09762</name>
</gene>
<dbReference type="OrthoDB" id="5984008at2759"/>